<protein>
    <submittedName>
        <fullName evidence="1">Uncharacterized protein</fullName>
    </submittedName>
</protein>
<dbReference type="AlphaFoldDB" id="A0A7R8W814"/>
<name>A0A7R8W814_9CRUS</name>
<reference evidence="1" key="1">
    <citation type="submission" date="2020-11" db="EMBL/GenBank/DDBJ databases">
        <authorList>
            <person name="Tran Van P."/>
        </authorList>
    </citation>
    <scope>NUCLEOTIDE SEQUENCE</scope>
</reference>
<dbReference type="EMBL" id="OB660342">
    <property type="protein sequence ID" value="CAD7224282.1"/>
    <property type="molecule type" value="Genomic_DNA"/>
</dbReference>
<accession>A0A7R8W814</accession>
<organism evidence="1">
    <name type="scientific">Cyprideis torosa</name>
    <dbReference type="NCBI Taxonomy" id="163714"/>
    <lineage>
        <taxon>Eukaryota</taxon>
        <taxon>Metazoa</taxon>
        <taxon>Ecdysozoa</taxon>
        <taxon>Arthropoda</taxon>
        <taxon>Crustacea</taxon>
        <taxon>Oligostraca</taxon>
        <taxon>Ostracoda</taxon>
        <taxon>Podocopa</taxon>
        <taxon>Podocopida</taxon>
        <taxon>Cytherocopina</taxon>
        <taxon>Cytheroidea</taxon>
        <taxon>Cytherideidae</taxon>
        <taxon>Cyprideis</taxon>
    </lineage>
</organism>
<evidence type="ECO:0000313" key="1">
    <source>
        <dbReference type="EMBL" id="CAD7224282.1"/>
    </source>
</evidence>
<proteinExistence type="predicted"/>
<sequence length="500" mass="57190">MYFEIAASCPPPDYLKDNGKLRATYNEVEFSIHVQYVIPRMDISRLQNYVGFRLRISCHHECYPRNDPHFECSDPVEPHRWYLRDVKLPNDTDSETHDYTGHYEYKIYFPCCYHIQLDAFCDIREYIQQSRLVVNLPIFSLEEPALADPVSAWKPFNSNKLRSIPENTISLPPPMKINNEVDNENGSLEALPNYCFNPSRWNAAITFHGFIGESMSARLDFRVDPPYERALKKFRLELFASNCTKLDCRDLTPCSDNLESRQIDLRWGRQYHVFRNLRPNYYCVRLIPLIPASWIPCPKNKPSCWSSRHSDTIRMDPLALNSSLTSLVSFSAASSGKIITLCVVIVFLAIGSLIGGACLARVIKNRKRRKGILFKEGARHCPLKNGDTRTPLLYQRSNKVVGNSTLTSTNDKSVPGTLLLCQFPEEDEKHALQICSLVTLMKKTGCEVIDLCDEAEDFLPEQIAIMLEEPPSGVNRIVFVTSPSVHLLYAQMLKQQQPSI</sequence>
<gene>
    <name evidence="1" type="ORF">CTOB1V02_LOCUS2250</name>
</gene>